<evidence type="ECO:0000256" key="1">
    <source>
        <dbReference type="SAM" id="MobiDB-lite"/>
    </source>
</evidence>
<name>J4GV75_9APHY</name>
<dbReference type="PANTHER" id="PTHR34693">
    <property type="entry name" value="PROTEIN PAR32"/>
    <property type="match status" value="1"/>
</dbReference>
<dbReference type="PANTHER" id="PTHR34693:SF1">
    <property type="entry name" value="PROTEIN PAR32"/>
    <property type="match status" value="1"/>
</dbReference>
<dbReference type="InterPro" id="IPR053203">
    <property type="entry name" value="Cisplatin_resist-associated"/>
</dbReference>
<evidence type="ECO:0000313" key="3">
    <source>
        <dbReference type="Proteomes" id="UP000006352"/>
    </source>
</evidence>
<dbReference type="InterPro" id="IPR022024">
    <property type="entry name" value="DUF3602"/>
</dbReference>
<feature type="compositionally biased region" description="Polar residues" evidence="1">
    <location>
        <begin position="278"/>
        <end position="293"/>
    </location>
</feature>
<dbReference type="Pfam" id="PF12223">
    <property type="entry name" value="DUF3602"/>
    <property type="match status" value="1"/>
</dbReference>
<reference evidence="2 3" key="1">
    <citation type="journal article" date="2012" name="Appl. Environ. Microbiol.">
        <title>Short-read sequencing for genomic analysis of the brown rot fungus Fibroporia radiculosa.</title>
        <authorList>
            <person name="Tang J.D."/>
            <person name="Perkins A.D."/>
            <person name="Sonstegard T.S."/>
            <person name="Schroeder S.G."/>
            <person name="Burgess S.C."/>
            <person name="Diehl S.V."/>
        </authorList>
    </citation>
    <scope>NUCLEOTIDE SEQUENCE [LARGE SCALE GENOMIC DNA]</scope>
    <source>
        <strain evidence="2 3">TFFH 294</strain>
    </source>
</reference>
<proteinExistence type="predicted"/>
<dbReference type="GeneID" id="24100251"/>
<feature type="region of interest" description="Disordered" evidence="1">
    <location>
        <begin position="272"/>
        <end position="302"/>
    </location>
</feature>
<feature type="compositionally biased region" description="Basic and acidic residues" evidence="1">
    <location>
        <begin position="13"/>
        <end position="28"/>
    </location>
</feature>
<accession>J4GV75</accession>
<keyword evidence="3" id="KW-1185">Reference proteome</keyword>
<dbReference type="RefSeq" id="XP_012184623.1">
    <property type="nucleotide sequence ID" value="XM_012329233.1"/>
</dbReference>
<dbReference type="HOGENOM" id="CLU_829083_0_0_1"/>
<dbReference type="Proteomes" id="UP000006352">
    <property type="component" value="Unassembled WGS sequence"/>
</dbReference>
<feature type="compositionally biased region" description="Basic and acidic residues" evidence="1">
    <location>
        <begin position="96"/>
        <end position="107"/>
    </location>
</feature>
<dbReference type="EMBL" id="HE797187">
    <property type="protein sequence ID" value="CCM05340.1"/>
    <property type="molecule type" value="Genomic_DNA"/>
</dbReference>
<feature type="compositionally biased region" description="Acidic residues" evidence="1">
    <location>
        <begin position="232"/>
        <end position="244"/>
    </location>
</feature>
<dbReference type="STRING" id="599839.J4GV75"/>
<dbReference type="InParanoid" id="J4GV75"/>
<gene>
    <name evidence="2" type="ORF">FIBRA_07554</name>
</gene>
<feature type="compositionally biased region" description="Basic residues" evidence="1">
    <location>
        <begin position="191"/>
        <end position="201"/>
    </location>
</feature>
<feature type="region of interest" description="Disordered" evidence="1">
    <location>
        <begin position="171"/>
        <end position="251"/>
    </location>
</feature>
<dbReference type="AlphaFoldDB" id="J4GV75"/>
<feature type="compositionally biased region" description="Low complexity" evidence="1">
    <location>
        <begin position="127"/>
        <end position="141"/>
    </location>
</feature>
<dbReference type="OrthoDB" id="2537432at2759"/>
<organism evidence="2 3">
    <name type="scientific">Fibroporia radiculosa</name>
    <dbReference type="NCBI Taxonomy" id="599839"/>
    <lineage>
        <taxon>Eukaryota</taxon>
        <taxon>Fungi</taxon>
        <taxon>Dikarya</taxon>
        <taxon>Basidiomycota</taxon>
        <taxon>Agaricomycotina</taxon>
        <taxon>Agaricomycetes</taxon>
        <taxon>Polyporales</taxon>
        <taxon>Fibroporiaceae</taxon>
        <taxon>Fibroporia</taxon>
    </lineage>
</organism>
<sequence length="335" mass="35835">MAGRSASLARRLWHQDSPPRLDGARTGEDGEDELDEVDSLRKWMGEDAVDSEPALNASRSVSRGREFHSSGRGGVGNIRRTSKDPASPPSPASPGSDRDFSVTRGREPAPSSDRVLTTGRGGVGNIRSGSAARSVSRASAESHPKTASLLADMAHQEAEYERGLLRLSEEAARAGKHSSGRGGVGNIKSQSKSKSKTRTNSRNKDGLRSPSRGPVHSSGRGGAGNVVAGSTEDAEYNEELDNEEMERAKAHHPEGMCALHWARRPRKLDVFDHPDAISSPQPTRHANAPSPTQYRVDGARGSGQHLPVALAQRIKGSRTRAGGHLEARRTLTDAY</sequence>
<evidence type="ECO:0000313" key="2">
    <source>
        <dbReference type="EMBL" id="CCM05340.1"/>
    </source>
</evidence>
<feature type="region of interest" description="Disordered" evidence="1">
    <location>
        <begin position="1"/>
        <end position="154"/>
    </location>
</feature>
<protein>
    <submittedName>
        <fullName evidence="2">Uncharacterized protein</fullName>
    </submittedName>
</protein>